<sequence>MADHATGSVLTENVKALSDPYRSFLYEESEKNTVWRHGAPPTYDLVNDVFQKGRTQEWKEGSLEYVVQNLVKTWEMELSHKTRIEDFKTIDTEKFRISVNGGPKLTAEQTLKVGSYNALMASNLPGEYEAYKASKETFESSHDIFRTVFPDGFAWEVLAVYSGPPVVTFKWRHWGVMKAGFKGHASTNEVVESIGITVAKVDEKLKITELEIYYDPTAFLAGLTKGQKSPAYSEYKAGIEGCPYLNSLNSLESLTVS</sequence>
<dbReference type="PANTHER" id="PTHR31723:SF10">
    <property type="entry name" value="PATHOGEN-RELATED PROTEIN"/>
    <property type="match status" value="1"/>
</dbReference>
<dbReference type="EMBL" id="JBJQOH010000006">
    <property type="protein sequence ID" value="KAL3683015.1"/>
    <property type="molecule type" value="Genomic_DNA"/>
</dbReference>
<protein>
    <recommendedName>
        <fullName evidence="3">Pathogen-related protein</fullName>
    </recommendedName>
</protein>
<evidence type="ECO:0000313" key="1">
    <source>
        <dbReference type="EMBL" id="KAL3683015.1"/>
    </source>
</evidence>
<comment type="caution">
    <text evidence="1">The sequence shown here is derived from an EMBL/GenBank/DDBJ whole genome shotgun (WGS) entry which is preliminary data.</text>
</comment>
<dbReference type="Gene3D" id="3.10.450.50">
    <property type="match status" value="1"/>
</dbReference>
<name>A0ABD3GXZ6_9MARC</name>
<evidence type="ECO:0008006" key="3">
    <source>
        <dbReference type="Google" id="ProtNLM"/>
    </source>
</evidence>
<dbReference type="InterPro" id="IPR032710">
    <property type="entry name" value="NTF2-like_dom_sf"/>
</dbReference>
<dbReference type="PANTHER" id="PTHR31723">
    <property type="entry name" value="PATHOGENESIS-RELATED FAMILY PROTEIN"/>
    <property type="match status" value="1"/>
</dbReference>
<gene>
    <name evidence="1" type="ORF">R1sor_001037</name>
</gene>
<proteinExistence type="predicted"/>
<dbReference type="AlphaFoldDB" id="A0ABD3GXZ6"/>
<organism evidence="1 2">
    <name type="scientific">Riccia sorocarpa</name>
    <dbReference type="NCBI Taxonomy" id="122646"/>
    <lineage>
        <taxon>Eukaryota</taxon>
        <taxon>Viridiplantae</taxon>
        <taxon>Streptophyta</taxon>
        <taxon>Embryophyta</taxon>
        <taxon>Marchantiophyta</taxon>
        <taxon>Marchantiopsida</taxon>
        <taxon>Marchantiidae</taxon>
        <taxon>Marchantiales</taxon>
        <taxon>Ricciaceae</taxon>
        <taxon>Riccia</taxon>
    </lineage>
</organism>
<dbReference type="InterPro" id="IPR053218">
    <property type="entry name" value="Pathogen-related_defense"/>
</dbReference>
<accession>A0ABD3GXZ6</accession>
<reference evidence="1 2" key="1">
    <citation type="submission" date="2024-09" db="EMBL/GenBank/DDBJ databases">
        <title>Chromosome-scale assembly of Riccia sorocarpa.</title>
        <authorList>
            <person name="Paukszto L."/>
        </authorList>
    </citation>
    <scope>NUCLEOTIDE SEQUENCE [LARGE SCALE GENOMIC DNA]</scope>
    <source>
        <strain evidence="1">LP-2024</strain>
        <tissue evidence="1">Aerial parts of the thallus</tissue>
    </source>
</reference>
<keyword evidence="2" id="KW-1185">Reference proteome</keyword>
<evidence type="ECO:0000313" key="2">
    <source>
        <dbReference type="Proteomes" id="UP001633002"/>
    </source>
</evidence>
<dbReference type="Proteomes" id="UP001633002">
    <property type="component" value="Unassembled WGS sequence"/>
</dbReference>
<dbReference type="SUPFAM" id="SSF54427">
    <property type="entry name" value="NTF2-like"/>
    <property type="match status" value="1"/>
</dbReference>